<dbReference type="Proteomes" id="UP000019376">
    <property type="component" value="Unassembled WGS sequence"/>
</dbReference>
<gene>
    <name evidence="8" type="ORF">PDE_03741</name>
</gene>
<dbReference type="HOGENOM" id="CLU_010813_1_1_1"/>
<protein>
    <recommendedName>
        <fullName evidence="7">Xylanolytic transcriptional activator regulatory domain-containing protein</fullName>
    </recommendedName>
</protein>
<dbReference type="eggNOG" id="ENOG502SKXY">
    <property type="taxonomic scope" value="Eukaryota"/>
</dbReference>
<dbReference type="GO" id="GO:0008270">
    <property type="term" value="F:zinc ion binding"/>
    <property type="evidence" value="ECO:0007669"/>
    <property type="project" value="InterPro"/>
</dbReference>
<evidence type="ECO:0000256" key="2">
    <source>
        <dbReference type="ARBA" id="ARBA00023015"/>
    </source>
</evidence>
<evidence type="ECO:0000259" key="7">
    <source>
        <dbReference type="SMART" id="SM00906"/>
    </source>
</evidence>
<organism evidence="8 9">
    <name type="scientific">Penicillium oxalicum (strain 114-2 / CGMCC 5302)</name>
    <name type="common">Penicillium decumbens</name>
    <dbReference type="NCBI Taxonomy" id="933388"/>
    <lineage>
        <taxon>Eukaryota</taxon>
        <taxon>Fungi</taxon>
        <taxon>Dikarya</taxon>
        <taxon>Ascomycota</taxon>
        <taxon>Pezizomycotina</taxon>
        <taxon>Eurotiomycetes</taxon>
        <taxon>Eurotiomycetidae</taxon>
        <taxon>Eurotiales</taxon>
        <taxon>Aspergillaceae</taxon>
        <taxon>Penicillium</taxon>
    </lineage>
</organism>
<evidence type="ECO:0000256" key="1">
    <source>
        <dbReference type="ARBA" id="ARBA00004123"/>
    </source>
</evidence>
<accession>S7ZDS2</accession>
<dbReference type="EMBL" id="KB644411">
    <property type="protein sequence ID" value="EPS28795.1"/>
    <property type="molecule type" value="Genomic_DNA"/>
</dbReference>
<dbReference type="GO" id="GO:0005634">
    <property type="term" value="C:nucleus"/>
    <property type="evidence" value="ECO:0007669"/>
    <property type="project" value="UniProtKB-SubCell"/>
</dbReference>
<dbReference type="PANTHER" id="PTHR46910">
    <property type="entry name" value="TRANSCRIPTION FACTOR PDR1"/>
    <property type="match status" value="1"/>
</dbReference>
<feature type="compositionally biased region" description="Polar residues" evidence="6">
    <location>
        <begin position="53"/>
        <end position="81"/>
    </location>
</feature>
<feature type="compositionally biased region" description="Polar residues" evidence="6">
    <location>
        <begin position="31"/>
        <end position="45"/>
    </location>
</feature>
<feature type="domain" description="Xylanolytic transcriptional activator regulatory" evidence="7">
    <location>
        <begin position="269"/>
        <end position="348"/>
    </location>
</feature>
<reference evidence="8 9" key="1">
    <citation type="journal article" date="2013" name="PLoS ONE">
        <title>Genomic and secretomic analyses reveal unique features of the lignocellulolytic enzyme system of Penicillium decumbens.</title>
        <authorList>
            <person name="Liu G."/>
            <person name="Zhang L."/>
            <person name="Wei X."/>
            <person name="Zou G."/>
            <person name="Qin Y."/>
            <person name="Ma L."/>
            <person name="Li J."/>
            <person name="Zheng H."/>
            <person name="Wang S."/>
            <person name="Wang C."/>
            <person name="Xun L."/>
            <person name="Zhao G.-P."/>
            <person name="Zhou Z."/>
            <person name="Qu Y."/>
        </authorList>
    </citation>
    <scope>NUCLEOTIDE SEQUENCE [LARGE SCALE GENOMIC DNA]</scope>
    <source>
        <strain evidence="9">114-2 / CGMCC 5302</strain>
    </source>
</reference>
<sequence>MPRKKRRSSDVQNLFQRLEELEGALAGIRSTGESPTTADRASTAASGRGVSVLSRSPASPVARSQQETASEPTTTFGATSHSRPRKHVCQWGPNWYFNGIAISSEAGHRWISQRTGQQVSRADFSIPIQTLWGHFSADVSLSPVSCKLPEKEFAREVMKAYLESSFRLAYPVLCDENSVEARMKTAYEPPDGPNYTTAQISAKACVLSMLALKPRLGAPHISSPDDEDLYAAKAHSLLLHIADDESLSTLEATTMLQILCILRTDWHGATFYQSNACRIIFALKGHIDSHPSTMESLGMQGLLDHQNIESLFWISYILDKNISLFTGKPPLLTEAYCDLVQPFNYNPFGGDGSMVFNPTTKSFIEPREHTWRAHFPGEIKLAVEKEQVYQKLFSTQAIKAKNNQLLQHIRELDQNLERWRLSFDEEYRPALFVSDDTLPNADEEDPSSVSCMIRIVALHLEYHHLMTVIHTTVRKCTLVPNEGGPDLHSVVHSSFDISLEASRSTIKCLKYLIERIGEDAFRFVTLYSQVAALTLFLNIIIHPLDARSRKDLELLISTSNMISDMPTTSLTKDELLHVRELSDFVMRLVWLGSCGVTKASREIDQTA</sequence>
<proteinExistence type="predicted"/>
<keyword evidence="5" id="KW-0539">Nucleus</keyword>
<keyword evidence="4" id="KW-0804">Transcription</keyword>
<dbReference type="InterPro" id="IPR050987">
    <property type="entry name" value="AtrR-like"/>
</dbReference>
<dbReference type="SMART" id="SM00906">
    <property type="entry name" value="Fungal_trans"/>
    <property type="match status" value="1"/>
</dbReference>
<dbReference type="AlphaFoldDB" id="S7ZDS2"/>
<dbReference type="GO" id="GO:0003677">
    <property type="term" value="F:DNA binding"/>
    <property type="evidence" value="ECO:0007669"/>
    <property type="project" value="UniProtKB-KW"/>
</dbReference>
<evidence type="ECO:0000256" key="6">
    <source>
        <dbReference type="SAM" id="MobiDB-lite"/>
    </source>
</evidence>
<evidence type="ECO:0000256" key="5">
    <source>
        <dbReference type="ARBA" id="ARBA00023242"/>
    </source>
</evidence>
<keyword evidence="2" id="KW-0805">Transcription regulation</keyword>
<dbReference type="GO" id="GO:0006351">
    <property type="term" value="P:DNA-templated transcription"/>
    <property type="evidence" value="ECO:0007669"/>
    <property type="project" value="InterPro"/>
</dbReference>
<evidence type="ECO:0000256" key="3">
    <source>
        <dbReference type="ARBA" id="ARBA00023125"/>
    </source>
</evidence>
<dbReference type="PANTHER" id="PTHR46910:SF37">
    <property type="entry name" value="ZN(II)2CYS6 TRANSCRIPTION FACTOR (EUROFUNG)"/>
    <property type="match status" value="1"/>
</dbReference>
<evidence type="ECO:0000256" key="4">
    <source>
        <dbReference type="ARBA" id="ARBA00023163"/>
    </source>
</evidence>
<dbReference type="InterPro" id="IPR007219">
    <property type="entry name" value="XnlR_reg_dom"/>
</dbReference>
<evidence type="ECO:0000313" key="9">
    <source>
        <dbReference type="Proteomes" id="UP000019376"/>
    </source>
</evidence>
<keyword evidence="9" id="KW-1185">Reference proteome</keyword>
<evidence type="ECO:0000313" key="8">
    <source>
        <dbReference type="EMBL" id="EPS28795.1"/>
    </source>
</evidence>
<dbReference type="CDD" id="cd12148">
    <property type="entry name" value="fungal_TF_MHR"/>
    <property type="match status" value="1"/>
</dbReference>
<dbReference type="STRING" id="933388.S7ZDS2"/>
<comment type="subcellular location">
    <subcellularLocation>
        <location evidence="1">Nucleus</location>
    </subcellularLocation>
</comment>
<keyword evidence="3" id="KW-0238">DNA-binding</keyword>
<dbReference type="PhylomeDB" id="S7ZDS2"/>
<feature type="region of interest" description="Disordered" evidence="6">
    <location>
        <begin position="26"/>
        <end position="85"/>
    </location>
</feature>
<dbReference type="GO" id="GO:0003700">
    <property type="term" value="F:DNA-binding transcription factor activity"/>
    <property type="evidence" value="ECO:0007669"/>
    <property type="project" value="InterPro"/>
</dbReference>
<name>S7ZDS2_PENO1</name>
<dbReference type="OrthoDB" id="4116913at2759"/>